<evidence type="ECO:0000313" key="13">
    <source>
        <dbReference type="Proteomes" id="UP000581087"/>
    </source>
</evidence>
<evidence type="ECO:0000256" key="6">
    <source>
        <dbReference type="ARBA" id="ARBA00022840"/>
    </source>
</evidence>
<dbReference type="SMART" id="SM00046">
    <property type="entry name" value="DAGKc"/>
    <property type="match status" value="1"/>
</dbReference>
<keyword evidence="5 11" id="KW-0418">Kinase</keyword>
<evidence type="ECO:0000259" key="9">
    <source>
        <dbReference type="PROSITE" id="PS50146"/>
    </source>
</evidence>
<evidence type="ECO:0000256" key="2">
    <source>
        <dbReference type="ARBA" id="ARBA00005983"/>
    </source>
</evidence>
<dbReference type="GO" id="GO:0008654">
    <property type="term" value="P:phospholipid biosynthetic process"/>
    <property type="evidence" value="ECO:0007669"/>
    <property type="project" value="UniProtKB-KW"/>
</dbReference>
<dbReference type="EMBL" id="SDPM01000001">
    <property type="protein sequence ID" value="RXZ88305.1"/>
    <property type="molecule type" value="Genomic_DNA"/>
</dbReference>
<evidence type="ECO:0000256" key="3">
    <source>
        <dbReference type="ARBA" id="ARBA00022679"/>
    </source>
</evidence>
<accession>A0A4Q2M7R3</accession>
<evidence type="ECO:0000256" key="8">
    <source>
        <dbReference type="ARBA" id="ARBA00023264"/>
    </source>
</evidence>
<dbReference type="GO" id="GO:0016301">
    <property type="term" value="F:kinase activity"/>
    <property type="evidence" value="ECO:0007669"/>
    <property type="project" value="UniProtKB-KW"/>
</dbReference>
<gene>
    <name evidence="10" type="ORF">BJ972_001990</name>
    <name evidence="11" type="ORF">ESP50_03780</name>
</gene>
<evidence type="ECO:0000256" key="7">
    <source>
        <dbReference type="ARBA" id="ARBA00023209"/>
    </source>
</evidence>
<dbReference type="RefSeq" id="WP_129172570.1">
    <property type="nucleotide sequence ID" value="NZ_JACCBI010000001.1"/>
</dbReference>
<reference evidence="10 13" key="2">
    <citation type="submission" date="2020-07" db="EMBL/GenBank/DDBJ databases">
        <title>Sequencing the genomes of 1000 actinobacteria strains.</title>
        <authorList>
            <person name="Klenk H.-P."/>
        </authorList>
    </citation>
    <scope>NUCLEOTIDE SEQUENCE [LARGE SCALE GENOMIC DNA]</scope>
    <source>
        <strain evidence="10 13">DSM 23870</strain>
    </source>
</reference>
<evidence type="ECO:0000313" key="11">
    <source>
        <dbReference type="EMBL" id="RXZ88305.1"/>
    </source>
</evidence>
<keyword evidence="3" id="KW-0808">Transferase</keyword>
<name>A0A4Q2M7R3_9MICO</name>
<dbReference type="InterPro" id="IPR001206">
    <property type="entry name" value="Diacylglycerol_kinase_cat_dom"/>
</dbReference>
<evidence type="ECO:0000256" key="4">
    <source>
        <dbReference type="ARBA" id="ARBA00022741"/>
    </source>
</evidence>
<dbReference type="Pfam" id="PF00781">
    <property type="entry name" value="DAGK_cat"/>
    <property type="match status" value="1"/>
</dbReference>
<dbReference type="Pfam" id="PF19279">
    <property type="entry name" value="YegS_C"/>
    <property type="match status" value="1"/>
</dbReference>
<dbReference type="Proteomes" id="UP000292686">
    <property type="component" value="Unassembled WGS sequence"/>
</dbReference>
<keyword evidence="8" id="KW-1208">Phospholipid metabolism</keyword>
<dbReference type="Proteomes" id="UP000581087">
    <property type="component" value="Unassembled WGS sequence"/>
</dbReference>
<dbReference type="EMBL" id="JACCBI010000001">
    <property type="protein sequence ID" value="NYD67471.1"/>
    <property type="molecule type" value="Genomic_DNA"/>
</dbReference>
<dbReference type="PANTHER" id="PTHR12358">
    <property type="entry name" value="SPHINGOSINE KINASE"/>
    <property type="match status" value="1"/>
</dbReference>
<dbReference type="PANTHER" id="PTHR12358:SF54">
    <property type="entry name" value="SPHINGOSINE KINASE RELATED PROTEIN"/>
    <property type="match status" value="1"/>
</dbReference>
<comment type="caution">
    <text evidence="11">The sequence shown here is derived from an EMBL/GenBank/DDBJ whole genome shotgun (WGS) entry which is preliminary data.</text>
</comment>
<dbReference type="InterPro" id="IPR016064">
    <property type="entry name" value="NAD/diacylglycerol_kinase_sf"/>
</dbReference>
<evidence type="ECO:0000313" key="12">
    <source>
        <dbReference type="Proteomes" id="UP000292686"/>
    </source>
</evidence>
<dbReference type="OrthoDB" id="3171056at2"/>
<keyword evidence="4" id="KW-0547">Nucleotide-binding</keyword>
<dbReference type="Gene3D" id="2.60.200.40">
    <property type="match status" value="1"/>
</dbReference>
<dbReference type="InterPro" id="IPR050187">
    <property type="entry name" value="Lipid_Phosphate_FormReg"/>
</dbReference>
<organism evidence="11 12">
    <name type="scientific">Agromyces atrinae</name>
    <dbReference type="NCBI Taxonomy" id="592376"/>
    <lineage>
        <taxon>Bacteria</taxon>
        <taxon>Bacillati</taxon>
        <taxon>Actinomycetota</taxon>
        <taxon>Actinomycetes</taxon>
        <taxon>Micrococcales</taxon>
        <taxon>Microbacteriaceae</taxon>
        <taxon>Agromyces</taxon>
    </lineage>
</organism>
<dbReference type="PROSITE" id="PS50146">
    <property type="entry name" value="DAGK"/>
    <property type="match status" value="1"/>
</dbReference>
<keyword evidence="6" id="KW-0067">ATP-binding</keyword>
<dbReference type="InterPro" id="IPR045540">
    <property type="entry name" value="YegS/DAGK_C"/>
</dbReference>
<keyword evidence="12" id="KW-1185">Reference proteome</keyword>
<evidence type="ECO:0000256" key="5">
    <source>
        <dbReference type="ARBA" id="ARBA00022777"/>
    </source>
</evidence>
<dbReference type="AlphaFoldDB" id="A0A4Q2M7R3"/>
<comment type="cofactor">
    <cofactor evidence="1">
        <name>Mg(2+)</name>
        <dbReference type="ChEBI" id="CHEBI:18420"/>
    </cofactor>
</comment>
<evidence type="ECO:0000313" key="10">
    <source>
        <dbReference type="EMBL" id="NYD67471.1"/>
    </source>
</evidence>
<evidence type="ECO:0000256" key="1">
    <source>
        <dbReference type="ARBA" id="ARBA00001946"/>
    </source>
</evidence>
<sequence length="335" mass="35665">MSAAEAPGEPASGAARKRAAIIFNPTKQGIAELRTAVAAVEKSAGWAESVWIETAADDPGKGMARDALTSGVDLVIAAGGDGTVRSVAAGLRDSGMPLGLVPQGTGNLLARNLGIPVNDQTAALRIAFSDSERSIDVITVAVTREGGATEQHVSLVMAGVGFDADMISNTNSDLKKRVGWLAYVDAGLRVLPASKPFRVFYRVDSEQSRRARVSTVLVANLGLLPGNIELIPDASIDDERLDIAILQPRGAFGWLRVFRRVAVQNQLSKSEIGRRWVELTGGKKRNEVIYLRGRRVSVEIDKPQQFEIDGDDFGAITTAVFEVDPGGLVVRVPSP</sequence>
<reference evidence="11 12" key="1">
    <citation type="submission" date="2019-01" db="EMBL/GenBank/DDBJ databases">
        <title>Agromyces.</title>
        <authorList>
            <person name="Li J."/>
        </authorList>
    </citation>
    <scope>NUCLEOTIDE SEQUENCE [LARGE SCALE GENOMIC DNA]</scope>
    <source>
        <strain evidence="11 12">DSM 23870</strain>
    </source>
</reference>
<proteinExistence type="inferred from homology"/>
<dbReference type="Gene3D" id="3.40.50.10330">
    <property type="entry name" value="Probable inorganic polyphosphate/atp-NAD kinase, domain 1"/>
    <property type="match status" value="1"/>
</dbReference>
<comment type="similarity">
    <text evidence="2">Belongs to the diacylglycerol/lipid kinase family.</text>
</comment>
<dbReference type="SUPFAM" id="SSF111331">
    <property type="entry name" value="NAD kinase/diacylglycerol kinase-like"/>
    <property type="match status" value="1"/>
</dbReference>
<protein>
    <submittedName>
        <fullName evidence="11">Diacylglycerol kinase family lipid kinase</fullName>
    </submittedName>
    <submittedName>
        <fullName evidence="10">YegS/Rv2252/BmrU family lipid kinase</fullName>
    </submittedName>
</protein>
<dbReference type="InterPro" id="IPR017438">
    <property type="entry name" value="ATP-NAD_kinase_N"/>
</dbReference>
<keyword evidence="7" id="KW-0444">Lipid biosynthesis</keyword>
<feature type="domain" description="DAGKc" evidence="9">
    <location>
        <begin position="14"/>
        <end position="144"/>
    </location>
</feature>
<keyword evidence="7" id="KW-0443">Lipid metabolism</keyword>
<dbReference type="GO" id="GO:0005524">
    <property type="term" value="F:ATP binding"/>
    <property type="evidence" value="ECO:0007669"/>
    <property type="project" value="UniProtKB-KW"/>
</dbReference>
<keyword evidence="7" id="KW-0594">Phospholipid biosynthesis</keyword>